<comment type="caution">
    <text evidence="1">The sequence shown here is derived from an EMBL/GenBank/DDBJ whole genome shotgun (WGS) entry which is preliminary data.</text>
</comment>
<dbReference type="GeneID" id="63855897"/>
<gene>
    <name evidence="1" type="ORF">K460DRAFT_70214</name>
</gene>
<name>A0A9P4GMB0_9PLEO</name>
<evidence type="ECO:0000313" key="2">
    <source>
        <dbReference type="Proteomes" id="UP000800039"/>
    </source>
</evidence>
<organism evidence="1 2">
    <name type="scientific">Cucurbitaria berberidis CBS 394.84</name>
    <dbReference type="NCBI Taxonomy" id="1168544"/>
    <lineage>
        <taxon>Eukaryota</taxon>
        <taxon>Fungi</taxon>
        <taxon>Dikarya</taxon>
        <taxon>Ascomycota</taxon>
        <taxon>Pezizomycotina</taxon>
        <taxon>Dothideomycetes</taxon>
        <taxon>Pleosporomycetidae</taxon>
        <taxon>Pleosporales</taxon>
        <taxon>Pleosporineae</taxon>
        <taxon>Cucurbitariaceae</taxon>
        <taxon>Cucurbitaria</taxon>
    </lineage>
</organism>
<proteinExistence type="predicted"/>
<reference evidence="1" key="1">
    <citation type="submission" date="2020-01" db="EMBL/GenBank/DDBJ databases">
        <authorList>
            <consortium name="DOE Joint Genome Institute"/>
            <person name="Haridas S."/>
            <person name="Albert R."/>
            <person name="Binder M."/>
            <person name="Bloem J."/>
            <person name="Labutti K."/>
            <person name="Salamov A."/>
            <person name="Andreopoulos B."/>
            <person name="Baker S.E."/>
            <person name="Barry K."/>
            <person name="Bills G."/>
            <person name="Bluhm B.H."/>
            <person name="Cannon C."/>
            <person name="Castanera R."/>
            <person name="Culley D.E."/>
            <person name="Daum C."/>
            <person name="Ezra D."/>
            <person name="Gonzalez J.B."/>
            <person name="Henrissat B."/>
            <person name="Kuo A."/>
            <person name="Liang C."/>
            <person name="Lipzen A."/>
            <person name="Lutzoni F."/>
            <person name="Magnuson J."/>
            <person name="Mondo S."/>
            <person name="Nolan M."/>
            <person name="Ohm R."/>
            <person name="Pangilinan J."/>
            <person name="Park H.-J."/>
            <person name="Ramirez L."/>
            <person name="Alfaro M."/>
            <person name="Sun H."/>
            <person name="Tritt A."/>
            <person name="Yoshinaga Y."/>
            <person name="Zwiers L.-H."/>
            <person name="Turgeon B.G."/>
            <person name="Goodwin S.B."/>
            <person name="Spatafora J.W."/>
            <person name="Crous P.W."/>
            <person name="Grigoriev I.V."/>
        </authorList>
    </citation>
    <scope>NUCLEOTIDE SEQUENCE</scope>
    <source>
        <strain evidence="1">CBS 394.84</strain>
    </source>
</reference>
<dbReference type="Proteomes" id="UP000800039">
    <property type="component" value="Unassembled WGS sequence"/>
</dbReference>
<dbReference type="EMBL" id="ML976615">
    <property type="protein sequence ID" value="KAF1848267.1"/>
    <property type="molecule type" value="Genomic_DNA"/>
</dbReference>
<dbReference type="RefSeq" id="XP_040790830.1">
    <property type="nucleotide sequence ID" value="XM_040938641.1"/>
</dbReference>
<evidence type="ECO:0000313" key="1">
    <source>
        <dbReference type="EMBL" id="KAF1848267.1"/>
    </source>
</evidence>
<dbReference type="AlphaFoldDB" id="A0A9P4GMB0"/>
<keyword evidence="2" id="KW-1185">Reference proteome</keyword>
<accession>A0A9P4GMB0</accession>
<sequence length="106" mass="12070">MMHPRNDADTIILHKATAGPAFMYYFLSAGISATRASLGTLRHAAIHAKPHGMKRSDLVFQLLLEHRVIVKHARKVITRVEMFNSLLCSTTSFDSQYLHHIHVHRK</sequence>
<protein>
    <submittedName>
        <fullName evidence="1">Uncharacterized protein</fullName>
    </submittedName>
</protein>